<protein>
    <submittedName>
        <fullName evidence="3">Uncharacterized protein LOC116562997</fullName>
    </submittedName>
</protein>
<proteinExistence type="predicted"/>
<gene>
    <name evidence="3" type="primary">LOC116562997</name>
</gene>
<evidence type="ECO:0000313" key="2">
    <source>
        <dbReference type="Proteomes" id="UP000504640"/>
    </source>
</evidence>
<dbReference type="GeneID" id="116562997"/>
<feature type="region of interest" description="Disordered" evidence="1">
    <location>
        <begin position="51"/>
        <end position="126"/>
    </location>
</feature>
<name>A0A6J3JAI1_SAPAP</name>
<sequence length="163" mass="17703">MTHCSIYSKRKGGSKRCSAARPARPGDPTGDHNPAKCRFRHLSRLRNRLSAADGHTLQNPRGSAEEPAATGCTERSLRGCHAPDAVPGAPGRGSAPQPRPGEGALWPSLRFEPPLPRQADRKRHPHRRAPRVVLLLGEAGSSLRIWKVGQITLELGWGRRGPT</sequence>
<reference evidence="3" key="1">
    <citation type="submission" date="2025-08" db="UniProtKB">
        <authorList>
            <consortium name="RefSeq"/>
        </authorList>
    </citation>
    <scope>IDENTIFICATION</scope>
    <source>
        <tissue evidence="3">Blood</tissue>
    </source>
</reference>
<dbReference type="RefSeq" id="XP_032151493.1">
    <property type="nucleotide sequence ID" value="XM_032295602.1"/>
</dbReference>
<organism evidence="2 3">
    <name type="scientific">Sapajus apella</name>
    <name type="common">Brown-capped capuchin</name>
    <name type="synonym">Cebus apella</name>
    <dbReference type="NCBI Taxonomy" id="9515"/>
    <lineage>
        <taxon>Eukaryota</taxon>
        <taxon>Metazoa</taxon>
        <taxon>Chordata</taxon>
        <taxon>Craniata</taxon>
        <taxon>Vertebrata</taxon>
        <taxon>Euteleostomi</taxon>
        <taxon>Mammalia</taxon>
        <taxon>Eutheria</taxon>
        <taxon>Euarchontoglires</taxon>
        <taxon>Primates</taxon>
        <taxon>Haplorrhini</taxon>
        <taxon>Platyrrhini</taxon>
        <taxon>Cebidae</taxon>
        <taxon>Cebinae</taxon>
        <taxon>Sapajus</taxon>
    </lineage>
</organism>
<dbReference type="Proteomes" id="UP000504640">
    <property type="component" value="Unplaced"/>
</dbReference>
<dbReference type="AlphaFoldDB" id="A0A6J3JAI1"/>
<feature type="region of interest" description="Disordered" evidence="1">
    <location>
        <begin position="1"/>
        <end position="36"/>
    </location>
</feature>
<evidence type="ECO:0000256" key="1">
    <source>
        <dbReference type="SAM" id="MobiDB-lite"/>
    </source>
</evidence>
<keyword evidence="2" id="KW-1185">Reference proteome</keyword>
<evidence type="ECO:0000313" key="3">
    <source>
        <dbReference type="RefSeq" id="XP_032151493.1"/>
    </source>
</evidence>
<accession>A0A6J3JAI1</accession>